<dbReference type="SUPFAM" id="SSF48726">
    <property type="entry name" value="Immunoglobulin"/>
    <property type="match status" value="1"/>
</dbReference>
<name>A0ABD1IUG7_9TELE</name>
<feature type="chain" id="PRO_5044856117" description="Ig-like domain-containing protein" evidence="9">
    <location>
        <begin position="21"/>
        <end position="266"/>
    </location>
</feature>
<evidence type="ECO:0000313" key="11">
    <source>
        <dbReference type="EMBL" id="KAL2078623.1"/>
    </source>
</evidence>
<sequence length="266" mass="29474">MSLSLLTFFGFMLQPYNIFGQTLDQGNWEKESKLGVSVDFSCSHTDLLKPYHIFWYQQRPGREPVYIRQVSNLGDPHYNNAFSNIHRFTLDDDKDSGKAVLTNKGSTANDAAAYICASNHMSEKHLQFGNGNRLRIIPETDVEASAYIHKSGADADGPTACLVRDSGPAVAWVSLSGETIRAEPTVATGESNYGLVAVSSRNCNDCWVKQGNEEIVAREEENQCIPNTDEKMNFLHITVLGLRLLCVKTVVVCVLLTVLLLSYLAH</sequence>
<gene>
    <name evidence="11" type="ORF">ACEWY4_026308</name>
</gene>
<accession>A0ABD1IUG7</accession>
<evidence type="ECO:0000256" key="9">
    <source>
        <dbReference type="SAM" id="SignalP"/>
    </source>
</evidence>
<dbReference type="Gene3D" id="2.60.40.10">
    <property type="entry name" value="Immunoglobulins"/>
    <property type="match status" value="1"/>
</dbReference>
<dbReference type="Pfam" id="PF07686">
    <property type="entry name" value="V-set"/>
    <property type="match status" value="1"/>
</dbReference>
<evidence type="ECO:0000313" key="12">
    <source>
        <dbReference type="Proteomes" id="UP001591681"/>
    </source>
</evidence>
<feature type="signal peptide" evidence="9">
    <location>
        <begin position="1"/>
        <end position="20"/>
    </location>
</feature>
<keyword evidence="6" id="KW-1015">Disulfide bond</keyword>
<dbReference type="InterPro" id="IPR052051">
    <property type="entry name" value="TCR_complex_component"/>
</dbReference>
<evidence type="ECO:0000256" key="8">
    <source>
        <dbReference type="SAM" id="Phobius"/>
    </source>
</evidence>
<proteinExistence type="predicted"/>
<evidence type="ECO:0000256" key="4">
    <source>
        <dbReference type="ARBA" id="ARBA00022859"/>
    </source>
</evidence>
<dbReference type="PROSITE" id="PS50835">
    <property type="entry name" value="IG_LIKE"/>
    <property type="match status" value="1"/>
</dbReference>
<reference evidence="11 12" key="1">
    <citation type="submission" date="2024-09" db="EMBL/GenBank/DDBJ databases">
        <title>A chromosome-level genome assembly of Gray's grenadier anchovy, Coilia grayii.</title>
        <authorList>
            <person name="Fu Z."/>
        </authorList>
    </citation>
    <scope>NUCLEOTIDE SEQUENCE [LARGE SCALE GENOMIC DNA]</scope>
    <source>
        <strain evidence="11">G4</strain>
        <tissue evidence="11">Muscle</tissue>
    </source>
</reference>
<dbReference type="PANTHER" id="PTHR19433">
    <property type="entry name" value="T-CELL RECEPTOR ALPHA CHAIN V REGION-RELATED"/>
    <property type="match status" value="1"/>
</dbReference>
<evidence type="ECO:0000259" key="10">
    <source>
        <dbReference type="PROSITE" id="PS50835"/>
    </source>
</evidence>
<comment type="subcellular location">
    <subcellularLocation>
        <location evidence="1">Cell membrane</location>
    </subcellularLocation>
</comment>
<keyword evidence="8" id="KW-0812">Transmembrane</keyword>
<evidence type="ECO:0000256" key="7">
    <source>
        <dbReference type="ARBA" id="ARBA00023180"/>
    </source>
</evidence>
<dbReference type="InterPro" id="IPR013783">
    <property type="entry name" value="Ig-like_fold"/>
</dbReference>
<dbReference type="EMBL" id="JBHFQA010000023">
    <property type="protein sequence ID" value="KAL2078623.1"/>
    <property type="molecule type" value="Genomic_DNA"/>
</dbReference>
<keyword evidence="3 9" id="KW-0732">Signal</keyword>
<evidence type="ECO:0000256" key="3">
    <source>
        <dbReference type="ARBA" id="ARBA00022729"/>
    </source>
</evidence>
<dbReference type="AlphaFoldDB" id="A0ABD1IUG7"/>
<feature type="transmembrane region" description="Helical" evidence="8">
    <location>
        <begin position="240"/>
        <end position="265"/>
    </location>
</feature>
<evidence type="ECO:0000256" key="6">
    <source>
        <dbReference type="ARBA" id="ARBA00023157"/>
    </source>
</evidence>
<evidence type="ECO:0000256" key="1">
    <source>
        <dbReference type="ARBA" id="ARBA00004236"/>
    </source>
</evidence>
<dbReference type="GO" id="GO:0005886">
    <property type="term" value="C:plasma membrane"/>
    <property type="evidence" value="ECO:0007669"/>
    <property type="project" value="UniProtKB-SubCell"/>
</dbReference>
<protein>
    <recommendedName>
        <fullName evidence="10">Ig-like domain-containing protein</fullName>
    </recommendedName>
</protein>
<keyword evidence="12" id="KW-1185">Reference proteome</keyword>
<organism evidence="11 12">
    <name type="scientific">Coilia grayii</name>
    <name type="common">Gray's grenadier anchovy</name>
    <dbReference type="NCBI Taxonomy" id="363190"/>
    <lineage>
        <taxon>Eukaryota</taxon>
        <taxon>Metazoa</taxon>
        <taxon>Chordata</taxon>
        <taxon>Craniata</taxon>
        <taxon>Vertebrata</taxon>
        <taxon>Euteleostomi</taxon>
        <taxon>Actinopterygii</taxon>
        <taxon>Neopterygii</taxon>
        <taxon>Teleostei</taxon>
        <taxon>Clupei</taxon>
        <taxon>Clupeiformes</taxon>
        <taxon>Clupeoidei</taxon>
        <taxon>Engraulidae</taxon>
        <taxon>Coilinae</taxon>
        <taxon>Coilia</taxon>
    </lineage>
</organism>
<keyword evidence="8" id="KW-1133">Transmembrane helix</keyword>
<keyword evidence="4" id="KW-0391">Immunity</keyword>
<feature type="domain" description="Ig-like" evidence="10">
    <location>
        <begin position="15"/>
        <end position="127"/>
    </location>
</feature>
<evidence type="ECO:0000256" key="2">
    <source>
        <dbReference type="ARBA" id="ARBA00022475"/>
    </source>
</evidence>
<keyword evidence="7" id="KW-0325">Glycoprotein</keyword>
<dbReference type="InterPro" id="IPR007110">
    <property type="entry name" value="Ig-like_dom"/>
</dbReference>
<keyword evidence="2" id="KW-1003">Cell membrane</keyword>
<dbReference type="GO" id="GO:0002376">
    <property type="term" value="P:immune system process"/>
    <property type="evidence" value="ECO:0007669"/>
    <property type="project" value="UniProtKB-KW"/>
</dbReference>
<evidence type="ECO:0000256" key="5">
    <source>
        <dbReference type="ARBA" id="ARBA00023136"/>
    </source>
</evidence>
<dbReference type="Proteomes" id="UP001591681">
    <property type="component" value="Unassembled WGS sequence"/>
</dbReference>
<comment type="caution">
    <text evidence="11">The sequence shown here is derived from an EMBL/GenBank/DDBJ whole genome shotgun (WGS) entry which is preliminary data.</text>
</comment>
<keyword evidence="5 8" id="KW-0472">Membrane</keyword>
<dbReference type="CDD" id="cd00099">
    <property type="entry name" value="IgV"/>
    <property type="match status" value="1"/>
</dbReference>
<dbReference type="InterPro" id="IPR036179">
    <property type="entry name" value="Ig-like_dom_sf"/>
</dbReference>
<dbReference type="InterPro" id="IPR013106">
    <property type="entry name" value="Ig_V-set"/>
</dbReference>
<dbReference type="SMART" id="SM00406">
    <property type="entry name" value="IGv"/>
    <property type="match status" value="1"/>
</dbReference>